<dbReference type="Proteomes" id="UP001054945">
    <property type="component" value="Unassembled WGS sequence"/>
</dbReference>
<accession>A0AAV4P7W7</accession>
<reference evidence="1 2" key="1">
    <citation type="submission" date="2021-06" db="EMBL/GenBank/DDBJ databases">
        <title>Caerostris extrusa draft genome.</title>
        <authorList>
            <person name="Kono N."/>
            <person name="Arakawa K."/>
        </authorList>
    </citation>
    <scope>NUCLEOTIDE SEQUENCE [LARGE SCALE GENOMIC DNA]</scope>
</reference>
<proteinExistence type="predicted"/>
<comment type="caution">
    <text evidence="1">The sequence shown here is derived from an EMBL/GenBank/DDBJ whole genome shotgun (WGS) entry which is preliminary data.</text>
</comment>
<evidence type="ECO:0000313" key="2">
    <source>
        <dbReference type="Proteomes" id="UP001054945"/>
    </source>
</evidence>
<dbReference type="EMBL" id="BPLR01021714">
    <property type="protein sequence ID" value="GIX92734.1"/>
    <property type="molecule type" value="Genomic_DNA"/>
</dbReference>
<protein>
    <submittedName>
        <fullName evidence="1">Uncharacterized protein</fullName>
    </submittedName>
</protein>
<evidence type="ECO:0000313" key="1">
    <source>
        <dbReference type="EMBL" id="GIX92734.1"/>
    </source>
</evidence>
<keyword evidence="2" id="KW-1185">Reference proteome</keyword>
<gene>
    <name evidence="1" type="ORF">CEXT_624191</name>
</gene>
<organism evidence="1 2">
    <name type="scientific">Caerostris extrusa</name>
    <name type="common">Bark spider</name>
    <name type="synonym">Caerostris bankana</name>
    <dbReference type="NCBI Taxonomy" id="172846"/>
    <lineage>
        <taxon>Eukaryota</taxon>
        <taxon>Metazoa</taxon>
        <taxon>Ecdysozoa</taxon>
        <taxon>Arthropoda</taxon>
        <taxon>Chelicerata</taxon>
        <taxon>Arachnida</taxon>
        <taxon>Araneae</taxon>
        <taxon>Araneomorphae</taxon>
        <taxon>Entelegynae</taxon>
        <taxon>Araneoidea</taxon>
        <taxon>Araneidae</taxon>
        <taxon>Caerostris</taxon>
    </lineage>
</organism>
<sequence length="94" mass="10765">MVIARRVTATIANKDKSFEKDLVMLVVKKIADIILHKFLDVKSDALNDVKLADIKFNIVKIDLLLAVELFYELLRPGQILVTDLNLLLRNYLDL</sequence>
<name>A0AAV4P7W7_CAEEX</name>
<dbReference type="AlphaFoldDB" id="A0AAV4P7W7"/>